<name>A0ABD3NMC4_9STRA</name>
<dbReference type="Proteomes" id="UP001516023">
    <property type="component" value="Unassembled WGS sequence"/>
</dbReference>
<dbReference type="InterPro" id="IPR001214">
    <property type="entry name" value="SET_dom"/>
</dbReference>
<gene>
    <name evidence="3" type="ORF">HJC23_000326</name>
</gene>
<accession>A0ABD3NMC4</accession>
<dbReference type="PANTHER" id="PTHR13271:SF34">
    <property type="entry name" value="N-LYSINE METHYLTRANSFERASE SETD6"/>
    <property type="match status" value="1"/>
</dbReference>
<evidence type="ECO:0000259" key="2">
    <source>
        <dbReference type="PROSITE" id="PS50280"/>
    </source>
</evidence>
<sequence>MDLSQRNRNAVLHSNLSQWILQNGGKIHKSLALCMPNDIDGEQTATNSSSSTYNRMPHPDSSQRGIFAKHSSISNGEELIRLPPHLALDGRDLPVNYGELKNASAWLRCLASLLQSWHVWDNVKSNGTVHLDQSKDDNLLNNYLQYGPYLDSLPETYDSLLNWSSWELRSFLAGTTLGIFALSAIKDVDAKEHDADKEDNELETNMRTRYQTTVVQYLNYLKQIGFFALAEKDRDCNSFDTGKNDKLDLHSKAKRQKTESDHGTNAEDLYNLFRRGCMCISTRAFHMQSTSSSDTGDYQGPYLLPYIDLLNHAPTFSSKHVTTLRRDPHDGSFVMIAERDIEKGEEICHSYDSGGHDDIADVDGEDEDEINRRKLTANLSSLTSAQLLQTFGFVDVKGAIERLSHCLKKDKSLSTVNGSQPQTNLTPAIITKDEICQTCKDVSMSSYPNSLRRSMEEDGLVDDGWEYWDLPLMKDESDEESSTETSRHTSLDGLPDDVIIPYENPLSDELITLFSLNFLPKEAIDDLFCSSHRSDNQQENSILLTEEVLDDYFLGKLVLHSMIQLVNKKLERYQVCFNDEPVECRTNMNGTLDVFLEFMRGMYKESAVDKAFSWGKSEAKDLNVLSTLVAAGSNSSQDDVAQHDLIKKFTYGMTISLEERCCLLQLKRVALDKLLQIDES</sequence>
<dbReference type="CDD" id="cd10527">
    <property type="entry name" value="SET_LSMT"/>
    <property type="match status" value="1"/>
</dbReference>
<reference evidence="3 4" key="1">
    <citation type="journal article" date="2020" name="G3 (Bethesda)">
        <title>Improved Reference Genome for Cyclotella cryptica CCMP332, a Model for Cell Wall Morphogenesis, Salinity Adaptation, and Lipid Production in Diatoms (Bacillariophyta).</title>
        <authorList>
            <person name="Roberts W.R."/>
            <person name="Downey K.M."/>
            <person name="Ruck E.C."/>
            <person name="Traller J.C."/>
            <person name="Alverson A.J."/>
        </authorList>
    </citation>
    <scope>NUCLEOTIDE SEQUENCE [LARGE SCALE GENOMIC DNA]</scope>
    <source>
        <strain evidence="3 4">CCMP332</strain>
    </source>
</reference>
<dbReference type="EMBL" id="JABMIG020000523">
    <property type="protein sequence ID" value="KAL3775896.1"/>
    <property type="molecule type" value="Genomic_DNA"/>
</dbReference>
<dbReference type="SUPFAM" id="SSF82199">
    <property type="entry name" value="SET domain"/>
    <property type="match status" value="1"/>
</dbReference>
<dbReference type="InterPro" id="IPR050600">
    <property type="entry name" value="SETD3_SETD6_MTase"/>
</dbReference>
<dbReference type="PANTHER" id="PTHR13271">
    <property type="entry name" value="UNCHARACTERIZED PUTATIVE METHYLTRANSFERASE"/>
    <property type="match status" value="1"/>
</dbReference>
<organism evidence="3 4">
    <name type="scientific">Cyclotella cryptica</name>
    <dbReference type="NCBI Taxonomy" id="29204"/>
    <lineage>
        <taxon>Eukaryota</taxon>
        <taxon>Sar</taxon>
        <taxon>Stramenopiles</taxon>
        <taxon>Ochrophyta</taxon>
        <taxon>Bacillariophyta</taxon>
        <taxon>Coscinodiscophyceae</taxon>
        <taxon>Thalassiosirophycidae</taxon>
        <taxon>Stephanodiscales</taxon>
        <taxon>Stephanodiscaceae</taxon>
        <taxon>Cyclotella</taxon>
    </lineage>
</organism>
<proteinExistence type="predicted"/>
<feature type="compositionally biased region" description="Polar residues" evidence="1">
    <location>
        <begin position="43"/>
        <end position="61"/>
    </location>
</feature>
<evidence type="ECO:0000313" key="3">
    <source>
        <dbReference type="EMBL" id="KAL3775896.1"/>
    </source>
</evidence>
<dbReference type="Pfam" id="PF00856">
    <property type="entry name" value="SET"/>
    <property type="match status" value="1"/>
</dbReference>
<evidence type="ECO:0000256" key="1">
    <source>
        <dbReference type="SAM" id="MobiDB-lite"/>
    </source>
</evidence>
<feature type="region of interest" description="Disordered" evidence="1">
    <location>
        <begin position="42"/>
        <end position="61"/>
    </location>
</feature>
<comment type="caution">
    <text evidence="3">The sequence shown here is derived from an EMBL/GenBank/DDBJ whole genome shotgun (WGS) entry which is preliminary data.</text>
</comment>
<feature type="domain" description="SET" evidence="2">
    <location>
        <begin position="164"/>
        <end position="352"/>
    </location>
</feature>
<dbReference type="PROSITE" id="PS50280">
    <property type="entry name" value="SET"/>
    <property type="match status" value="1"/>
</dbReference>
<dbReference type="InterPro" id="IPR046341">
    <property type="entry name" value="SET_dom_sf"/>
</dbReference>
<dbReference type="AlphaFoldDB" id="A0ABD3NMC4"/>
<dbReference type="Gene3D" id="3.90.1410.10">
    <property type="entry name" value="set domain protein methyltransferase, domain 1"/>
    <property type="match status" value="1"/>
</dbReference>
<evidence type="ECO:0000313" key="4">
    <source>
        <dbReference type="Proteomes" id="UP001516023"/>
    </source>
</evidence>
<keyword evidence="4" id="KW-1185">Reference proteome</keyword>
<protein>
    <recommendedName>
        <fullName evidence="2">SET domain-containing protein</fullName>
    </recommendedName>
</protein>